<dbReference type="AlphaFoldDB" id="A0A382IQF8"/>
<dbReference type="PANTHER" id="PTHR37167">
    <property type="entry name" value="1,4-DIHYDROXY-6-NAPHTOATE SYNTHASE"/>
    <property type="match status" value="1"/>
</dbReference>
<name>A0A382IQF8_9ZZZZ</name>
<sequence>VLPQAPVVTEVLEDIETLNGMATREELDIVKVSFHALGHFRQSYCLLRSGGALGRGCGPLVVSNRVIKPSDLSQCRVAIPGRMTTAALLVRLFAPQLTDVVEIPFHHIMDAISAGEVDAGVIIHESRFTYPRHGLHEVIDLGQWWESTTGQPIPLGGIAARRDLGTQRLLQIES</sequence>
<gene>
    <name evidence="3" type="ORF">METZ01_LOCUS254343</name>
</gene>
<organism evidence="3">
    <name type="scientific">marine metagenome</name>
    <dbReference type="NCBI Taxonomy" id="408172"/>
    <lineage>
        <taxon>unclassified sequences</taxon>
        <taxon>metagenomes</taxon>
        <taxon>ecological metagenomes</taxon>
    </lineage>
</organism>
<dbReference type="InterPro" id="IPR003773">
    <property type="entry name" value="Menaquinone_biosynth"/>
</dbReference>
<evidence type="ECO:0000313" key="3">
    <source>
        <dbReference type="EMBL" id="SVC01489.1"/>
    </source>
</evidence>
<feature type="non-terminal residue" evidence="3">
    <location>
        <position position="174"/>
    </location>
</feature>
<dbReference type="GO" id="GO:0009234">
    <property type="term" value="P:menaquinone biosynthetic process"/>
    <property type="evidence" value="ECO:0007669"/>
    <property type="project" value="UniProtKB-KW"/>
</dbReference>
<dbReference type="SUPFAM" id="SSF53850">
    <property type="entry name" value="Periplasmic binding protein-like II"/>
    <property type="match status" value="1"/>
</dbReference>
<dbReference type="GO" id="GO:0016829">
    <property type="term" value="F:lyase activity"/>
    <property type="evidence" value="ECO:0007669"/>
    <property type="project" value="UniProtKB-KW"/>
</dbReference>
<reference evidence="3" key="1">
    <citation type="submission" date="2018-05" db="EMBL/GenBank/DDBJ databases">
        <authorList>
            <person name="Lanie J.A."/>
            <person name="Ng W.-L."/>
            <person name="Kazmierczak K.M."/>
            <person name="Andrzejewski T.M."/>
            <person name="Davidsen T.M."/>
            <person name="Wayne K.J."/>
            <person name="Tettelin H."/>
            <person name="Glass J.I."/>
            <person name="Rusch D."/>
            <person name="Podicherti R."/>
            <person name="Tsui H.-C.T."/>
            <person name="Winkler M.E."/>
        </authorList>
    </citation>
    <scope>NUCLEOTIDE SEQUENCE</scope>
</reference>
<evidence type="ECO:0000256" key="2">
    <source>
        <dbReference type="ARBA" id="ARBA00023239"/>
    </source>
</evidence>
<dbReference type="Gene3D" id="3.40.190.10">
    <property type="entry name" value="Periplasmic binding protein-like II"/>
    <property type="match status" value="1"/>
</dbReference>
<proteinExistence type="predicted"/>
<dbReference type="EMBL" id="UINC01068687">
    <property type="protein sequence ID" value="SVC01489.1"/>
    <property type="molecule type" value="Genomic_DNA"/>
</dbReference>
<dbReference type="PANTHER" id="PTHR37167:SF1">
    <property type="entry name" value="1,4-DIHYDROXY-6-NAPHTOATE SYNTHASE"/>
    <property type="match status" value="1"/>
</dbReference>
<dbReference type="Pfam" id="PF02621">
    <property type="entry name" value="VitK2_biosynth"/>
    <property type="match status" value="1"/>
</dbReference>
<dbReference type="InterPro" id="IPR030869">
    <property type="entry name" value="MqnD"/>
</dbReference>
<protein>
    <recommendedName>
        <fullName evidence="4">1,4-dihydroxy-6-naphthoate synthase</fullName>
    </recommendedName>
</protein>
<keyword evidence="1" id="KW-0474">Menaquinone biosynthesis</keyword>
<evidence type="ECO:0000256" key="1">
    <source>
        <dbReference type="ARBA" id="ARBA00022428"/>
    </source>
</evidence>
<accession>A0A382IQF8</accession>
<keyword evidence="2" id="KW-0456">Lyase</keyword>
<evidence type="ECO:0008006" key="4">
    <source>
        <dbReference type="Google" id="ProtNLM"/>
    </source>
</evidence>
<feature type="non-terminal residue" evidence="3">
    <location>
        <position position="1"/>
    </location>
</feature>